<name>A0A6H5GJU6_9HEMI</name>
<dbReference type="EMBL" id="CADCXU010014773">
    <property type="protein sequence ID" value="CAB0004254.1"/>
    <property type="molecule type" value="Genomic_DNA"/>
</dbReference>
<reference evidence="2 3" key="1">
    <citation type="submission" date="2020-02" db="EMBL/GenBank/DDBJ databases">
        <authorList>
            <person name="Ferguson B K."/>
        </authorList>
    </citation>
    <scope>NUCLEOTIDE SEQUENCE [LARGE SCALE GENOMIC DNA]</scope>
</reference>
<organism evidence="2 3">
    <name type="scientific">Nesidiocoris tenuis</name>
    <dbReference type="NCBI Taxonomy" id="355587"/>
    <lineage>
        <taxon>Eukaryota</taxon>
        <taxon>Metazoa</taxon>
        <taxon>Ecdysozoa</taxon>
        <taxon>Arthropoda</taxon>
        <taxon>Hexapoda</taxon>
        <taxon>Insecta</taxon>
        <taxon>Pterygota</taxon>
        <taxon>Neoptera</taxon>
        <taxon>Paraneoptera</taxon>
        <taxon>Hemiptera</taxon>
        <taxon>Heteroptera</taxon>
        <taxon>Panheteroptera</taxon>
        <taxon>Cimicomorpha</taxon>
        <taxon>Miridae</taxon>
        <taxon>Dicyphina</taxon>
        <taxon>Nesidiocoris</taxon>
    </lineage>
</organism>
<evidence type="ECO:0000313" key="2">
    <source>
        <dbReference type="EMBL" id="CAB0004254.1"/>
    </source>
</evidence>
<dbReference type="Proteomes" id="UP000479000">
    <property type="component" value="Unassembled WGS sequence"/>
</dbReference>
<sequence>MTTGKVSSRTMPRIRSKRAEKRKFNEGIYQQEENAFSQVGLFLDDLGRPANNKKAQIFIRNMIWLLTTRSRDHNNADAVDKQLRSAKSGQGMYESCGT</sequence>
<feature type="compositionally biased region" description="Basic residues" evidence="1">
    <location>
        <begin position="12"/>
        <end position="21"/>
    </location>
</feature>
<gene>
    <name evidence="2" type="ORF">NTEN_LOCUS9731</name>
</gene>
<accession>A0A6H5GJU6</accession>
<evidence type="ECO:0000313" key="3">
    <source>
        <dbReference type="Proteomes" id="UP000479000"/>
    </source>
</evidence>
<dbReference type="AlphaFoldDB" id="A0A6H5GJU6"/>
<keyword evidence="3" id="KW-1185">Reference proteome</keyword>
<feature type="region of interest" description="Disordered" evidence="1">
    <location>
        <begin position="1"/>
        <end position="22"/>
    </location>
</feature>
<protein>
    <submittedName>
        <fullName evidence="2">Uncharacterized protein</fullName>
    </submittedName>
</protein>
<feature type="compositionally biased region" description="Polar residues" evidence="1">
    <location>
        <begin position="1"/>
        <end position="10"/>
    </location>
</feature>
<proteinExistence type="predicted"/>
<evidence type="ECO:0000256" key="1">
    <source>
        <dbReference type="SAM" id="MobiDB-lite"/>
    </source>
</evidence>